<proteinExistence type="predicted"/>
<evidence type="ECO:0000313" key="2">
    <source>
        <dbReference type="Proteomes" id="UP001153331"/>
    </source>
</evidence>
<protein>
    <submittedName>
        <fullName evidence="1">Uncharacterized protein</fullName>
    </submittedName>
</protein>
<sequence length="187" mass="20006">MSARVRTHPSADKVWQLGLQVQNLPGANGKDNAETCCGTDSAWAVLGKASSSGSQHNAGAGYDRQAAEHTASRRSEIVLLQRWCWAIELAPGIVDYFVIQRSSQTVPSRERAGCDSTQSPFAASPALRDSRTHSSVQSKRGALGDDKRMRTSSAPKLAEPESEIAVACSGGALGWRYARAGRFTGCR</sequence>
<comment type="caution">
    <text evidence="1">The sequence shown here is derived from an EMBL/GenBank/DDBJ whole genome shotgun (WGS) entry which is preliminary data.</text>
</comment>
<gene>
    <name evidence="1" type="ORF">OPT61_g10591</name>
</gene>
<dbReference type="Proteomes" id="UP001153331">
    <property type="component" value="Unassembled WGS sequence"/>
</dbReference>
<reference evidence="1" key="1">
    <citation type="submission" date="2022-11" db="EMBL/GenBank/DDBJ databases">
        <title>Genome Sequence of Boeremia exigua.</title>
        <authorList>
            <person name="Buettner E."/>
        </authorList>
    </citation>
    <scope>NUCLEOTIDE SEQUENCE</scope>
    <source>
        <strain evidence="1">CU02</strain>
    </source>
</reference>
<accession>A0ACC2HNU7</accession>
<keyword evidence="2" id="KW-1185">Reference proteome</keyword>
<organism evidence="1 2">
    <name type="scientific">Boeremia exigua</name>
    <dbReference type="NCBI Taxonomy" id="749465"/>
    <lineage>
        <taxon>Eukaryota</taxon>
        <taxon>Fungi</taxon>
        <taxon>Dikarya</taxon>
        <taxon>Ascomycota</taxon>
        <taxon>Pezizomycotina</taxon>
        <taxon>Dothideomycetes</taxon>
        <taxon>Pleosporomycetidae</taxon>
        <taxon>Pleosporales</taxon>
        <taxon>Pleosporineae</taxon>
        <taxon>Didymellaceae</taxon>
        <taxon>Boeremia</taxon>
    </lineage>
</organism>
<dbReference type="EMBL" id="JAPHNI010001830">
    <property type="protein sequence ID" value="KAJ8104749.1"/>
    <property type="molecule type" value="Genomic_DNA"/>
</dbReference>
<name>A0ACC2HNU7_9PLEO</name>
<evidence type="ECO:0000313" key="1">
    <source>
        <dbReference type="EMBL" id="KAJ8104749.1"/>
    </source>
</evidence>